<evidence type="ECO:0000256" key="1">
    <source>
        <dbReference type="ARBA" id="ARBA00004123"/>
    </source>
</evidence>
<dbReference type="PANTHER" id="PTHR11202">
    <property type="entry name" value="SPROUTY-RELATED, EVH1 DOMAIN-CONTAINING PROTEIN FAMILY MEMBER"/>
    <property type="match status" value="1"/>
</dbReference>
<keyword evidence="2" id="KW-0677">Repeat</keyword>
<comment type="caution">
    <text evidence="8">The sequence shown here is derived from an EMBL/GenBank/DDBJ whole genome shotgun (WGS) entry which is preliminary data.</text>
</comment>
<sequence length="532" mass="58166">MSTCYQSAVSMSQPHNFTGGDRKKRRPPNTGSKLLERQENEMLFSIIGPDNISLSAAVVELLFVESRQWKLTFRGVISLVKDYQNRAYFLRLYDILSGRKLWDFRLYRGFQAVSYGNCPCLLTFEDESRRHVYGLNFASIEEARDFKGHLDKRHEQEGKSSAARNPLAPTVNTSIGLSTNIGNSLPTAHAQASSGVTPVGTMVHAEKISSTATTTSFFSRKDKKKKDKRPRIRKEDISNPTNFQHKAHVGWDQDNGFSNNMCDSEPMDESIKNIIRAAGQDPTSMSKKTIKFVYDFIENYKDDEHSVTPVQPYKAVAPLTPQWSTPVPPPPPSRTASHHTSAPPARPPPPPPAAVSSRPFARPLPQVPSVDVGRPVGFPPPPPPAPAPFSNSTPPPPPPPPPPPSVISPTPAAAAAPPPPPPPPSLAAADSGRGNLLAEIQAGKQLRSVGAHNSSPKVDVRDNVMAQIRQGAQLKHVDTAAEQEKRRSESTSLEMGGIAGALAKALEERRMNMALDDSSDEEESDERNEWSD</sequence>
<dbReference type="InterPro" id="IPR011993">
    <property type="entry name" value="PH-like_dom_sf"/>
</dbReference>
<dbReference type="SMART" id="SM00285">
    <property type="entry name" value="PBD"/>
    <property type="match status" value="1"/>
</dbReference>
<dbReference type="Pfam" id="PF00786">
    <property type="entry name" value="PBD"/>
    <property type="match status" value="1"/>
</dbReference>
<feature type="region of interest" description="Disordered" evidence="4">
    <location>
        <begin position="321"/>
        <end position="497"/>
    </location>
</feature>
<feature type="region of interest" description="Disordered" evidence="4">
    <location>
        <begin position="1"/>
        <end position="31"/>
    </location>
</feature>
<evidence type="ECO:0000313" key="8">
    <source>
        <dbReference type="EMBL" id="KAK6747249.1"/>
    </source>
</evidence>
<evidence type="ECO:0008006" key="10">
    <source>
        <dbReference type="Google" id="ProtNLM"/>
    </source>
</evidence>
<organism evidence="8 9">
    <name type="scientific">Necator americanus</name>
    <name type="common">Human hookworm</name>
    <dbReference type="NCBI Taxonomy" id="51031"/>
    <lineage>
        <taxon>Eukaryota</taxon>
        <taxon>Metazoa</taxon>
        <taxon>Ecdysozoa</taxon>
        <taxon>Nematoda</taxon>
        <taxon>Chromadorea</taxon>
        <taxon>Rhabditida</taxon>
        <taxon>Rhabditina</taxon>
        <taxon>Rhabditomorpha</taxon>
        <taxon>Strongyloidea</taxon>
        <taxon>Ancylostomatidae</taxon>
        <taxon>Bunostominae</taxon>
        <taxon>Necator</taxon>
    </lineage>
</organism>
<dbReference type="InterPro" id="IPR000697">
    <property type="entry name" value="WH1/EVH1_dom"/>
</dbReference>
<feature type="region of interest" description="Disordered" evidence="4">
    <location>
        <begin position="214"/>
        <end position="264"/>
    </location>
</feature>
<dbReference type="PROSITE" id="PS50229">
    <property type="entry name" value="WH1"/>
    <property type="match status" value="1"/>
</dbReference>
<evidence type="ECO:0000259" key="7">
    <source>
        <dbReference type="PROSITE" id="PS51082"/>
    </source>
</evidence>
<feature type="compositionally biased region" description="Pro residues" evidence="4">
    <location>
        <begin position="344"/>
        <end position="353"/>
    </location>
</feature>
<feature type="compositionally biased region" description="Pro residues" evidence="4">
    <location>
        <begin position="377"/>
        <end position="406"/>
    </location>
</feature>
<keyword evidence="3" id="KW-0539">Nucleus</keyword>
<dbReference type="InterPro" id="IPR003124">
    <property type="entry name" value="WH2_dom"/>
</dbReference>
<dbReference type="EMBL" id="JAVFWL010000004">
    <property type="protein sequence ID" value="KAK6747249.1"/>
    <property type="molecule type" value="Genomic_DNA"/>
</dbReference>
<dbReference type="InterPro" id="IPR000095">
    <property type="entry name" value="CRIB_dom"/>
</dbReference>
<dbReference type="Gene3D" id="3.90.810.10">
    <property type="entry name" value="CRIB domain"/>
    <property type="match status" value="1"/>
</dbReference>
<accession>A0ABR1D9Y9</accession>
<comment type="subcellular location">
    <subcellularLocation>
        <location evidence="1">Nucleus</location>
    </subcellularLocation>
</comment>
<feature type="compositionally biased region" description="Basic residues" evidence="4">
    <location>
        <begin position="221"/>
        <end position="232"/>
    </location>
</feature>
<evidence type="ECO:0000259" key="6">
    <source>
        <dbReference type="PROSITE" id="PS50229"/>
    </source>
</evidence>
<name>A0ABR1D9Y9_NECAM</name>
<dbReference type="Proteomes" id="UP001303046">
    <property type="component" value="Unassembled WGS sequence"/>
</dbReference>
<dbReference type="SUPFAM" id="SSF50729">
    <property type="entry name" value="PH domain-like"/>
    <property type="match status" value="1"/>
</dbReference>
<dbReference type="Gene3D" id="2.30.29.30">
    <property type="entry name" value="Pleckstrin-homology domain (PH domain)/Phosphotyrosine-binding domain (PTB)"/>
    <property type="match status" value="1"/>
</dbReference>
<feature type="domain" description="CRIB" evidence="5">
    <location>
        <begin position="237"/>
        <end position="250"/>
    </location>
</feature>
<dbReference type="CDD" id="cd00132">
    <property type="entry name" value="CRIB"/>
    <property type="match status" value="1"/>
</dbReference>
<dbReference type="Pfam" id="PF00568">
    <property type="entry name" value="WH1"/>
    <property type="match status" value="1"/>
</dbReference>
<dbReference type="SMART" id="SM00246">
    <property type="entry name" value="WH2"/>
    <property type="match status" value="2"/>
</dbReference>
<gene>
    <name evidence="8" type="primary">Necator_chrIV.g13747</name>
    <name evidence="8" type="ORF">RB195_000455</name>
</gene>
<evidence type="ECO:0000256" key="2">
    <source>
        <dbReference type="ARBA" id="ARBA00022737"/>
    </source>
</evidence>
<dbReference type="PROSITE" id="PS51082">
    <property type="entry name" value="WH2"/>
    <property type="match status" value="2"/>
</dbReference>
<proteinExistence type="predicted"/>
<feature type="region of interest" description="Disordered" evidence="4">
    <location>
        <begin position="151"/>
        <end position="170"/>
    </location>
</feature>
<feature type="region of interest" description="Disordered" evidence="4">
    <location>
        <begin position="509"/>
        <end position="532"/>
    </location>
</feature>
<feature type="compositionally biased region" description="Acidic residues" evidence="4">
    <location>
        <begin position="517"/>
        <end position="526"/>
    </location>
</feature>
<dbReference type="Pfam" id="PF02205">
    <property type="entry name" value="WH2"/>
    <property type="match status" value="2"/>
</dbReference>
<feature type="compositionally biased region" description="Basic and acidic residues" evidence="4">
    <location>
        <begin position="475"/>
        <end position="489"/>
    </location>
</feature>
<evidence type="ECO:0000313" key="9">
    <source>
        <dbReference type="Proteomes" id="UP001303046"/>
    </source>
</evidence>
<feature type="domain" description="WH2" evidence="7">
    <location>
        <begin position="432"/>
        <end position="449"/>
    </location>
</feature>
<feature type="compositionally biased region" description="Pro residues" evidence="4">
    <location>
        <begin position="416"/>
        <end position="425"/>
    </location>
</feature>
<dbReference type="PROSITE" id="PS50108">
    <property type="entry name" value="CRIB"/>
    <property type="match status" value="1"/>
</dbReference>
<dbReference type="Gene3D" id="6.10.280.150">
    <property type="match status" value="1"/>
</dbReference>
<reference evidence="8 9" key="1">
    <citation type="submission" date="2023-08" db="EMBL/GenBank/DDBJ databases">
        <title>A Necator americanus chromosomal reference genome.</title>
        <authorList>
            <person name="Ilik V."/>
            <person name="Petrzelkova K.J."/>
            <person name="Pardy F."/>
            <person name="Fuh T."/>
            <person name="Niatou-Singa F.S."/>
            <person name="Gouil Q."/>
            <person name="Baker L."/>
            <person name="Ritchie M.E."/>
            <person name="Jex A.R."/>
            <person name="Gazzola D."/>
            <person name="Li H."/>
            <person name="Toshio Fujiwara R."/>
            <person name="Zhan B."/>
            <person name="Aroian R.V."/>
            <person name="Pafco B."/>
            <person name="Schwarz E.M."/>
        </authorList>
    </citation>
    <scope>NUCLEOTIDE SEQUENCE [LARGE SCALE GENOMIC DNA]</scope>
    <source>
        <strain evidence="8 9">Aroian</strain>
        <tissue evidence="8">Whole animal</tissue>
    </source>
</reference>
<dbReference type="CDD" id="cd22070">
    <property type="entry name" value="WH2_Pan1-like"/>
    <property type="match status" value="1"/>
</dbReference>
<feature type="domain" description="WH2" evidence="7">
    <location>
        <begin position="460"/>
        <end position="477"/>
    </location>
</feature>
<evidence type="ECO:0000256" key="3">
    <source>
        <dbReference type="ARBA" id="ARBA00023242"/>
    </source>
</evidence>
<feature type="compositionally biased region" description="Polar residues" evidence="4">
    <location>
        <begin position="1"/>
        <end position="16"/>
    </location>
</feature>
<evidence type="ECO:0000259" key="5">
    <source>
        <dbReference type="PROSITE" id="PS50108"/>
    </source>
</evidence>
<dbReference type="PANTHER" id="PTHR11202:SF22">
    <property type="entry name" value="PROTEIN ENABLED"/>
    <property type="match status" value="1"/>
</dbReference>
<dbReference type="InterPro" id="IPR036936">
    <property type="entry name" value="CRIB_dom_sf"/>
</dbReference>
<feature type="domain" description="WH1" evidence="6">
    <location>
        <begin position="46"/>
        <end position="157"/>
    </location>
</feature>
<dbReference type="SMART" id="SM00461">
    <property type="entry name" value="WH1"/>
    <property type="match status" value="1"/>
</dbReference>
<feature type="compositionally biased region" description="Low complexity" evidence="4">
    <location>
        <begin position="354"/>
        <end position="363"/>
    </location>
</feature>
<evidence type="ECO:0000256" key="4">
    <source>
        <dbReference type="SAM" id="MobiDB-lite"/>
    </source>
</evidence>
<keyword evidence="9" id="KW-1185">Reference proteome</keyword>
<protein>
    <recommendedName>
        <fullName evidence="10">WH1 domain protein</fullName>
    </recommendedName>
</protein>
<feature type="compositionally biased region" description="Low complexity" evidence="4">
    <location>
        <begin position="334"/>
        <end position="343"/>
    </location>
</feature>